<evidence type="ECO:0000313" key="4">
    <source>
        <dbReference type="Proteomes" id="UP000887581"/>
    </source>
</evidence>
<reference evidence="5" key="1">
    <citation type="submission" date="2022-11" db="UniProtKB">
        <authorList>
            <consortium name="WormBaseParasite"/>
        </authorList>
    </citation>
    <scope>IDENTIFICATION</scope>
</reference>
<dbReference type="InterPro" id="IPR058390">
    <property type="entry name" value="DUF8077"/>
</dbReference>
<evidence type="ECO:0000256" key="2">
    <source>
        <dbReference type="SAM" id="SignalP"/>
    </source>
</evidence>
<dbReference type="Pfam" id="PF26284">
    <property type="entry name" value="DUF8077"/>
    <property type="match status" value="2"/>
</dbReference>
<evidence type="ECO:0000259" key="3">
    <source>
        <dbReference type="Pfam" id="PF26284"/>
    </source>
</evidence>
<feature type="domain" description="DUF8077" evidence="3">
    <location>
        <begin position="29"/>
        <end position="81"/>
    </location>
</feature>
<feature type="chain" id="PRO_5037448888" description="DUF8077 domain-containing protein" evidence="2">
    <location>
        <begin position="19"/>
        <end position="465"/>
    </location>
</feature>
<keyword evidence="1" id="KW-0812">Transmembrane</keyword>
<name>A0A915Q7C4_9BILA</name>
<keyword evidence="1" id="KW-0472">Membrane</keyword>
<accession>A0A915Q7C4</accession>
<proteinExistence type="predicted"/>
<organism evidence="4 5">
    <name type="scientific">Setaria digitata</name>
    <dbReference type="NCBI Taxonomy" id="48799"/>
    <lineage>
        <taxon>Eukaryota</taxon>
        <taxon>Metazoa</taxon>
        <taxon>Ecdysozoa</taxon>
        <taxon>Nematoda</taxon>
        <taxon>Chromadorea</taxon>
        <taxon>Rhabditida</taxon>
        <taxon>Spirurina</taxon>
        <taxon>Spiruromorpha</taxon>
        <taxon>Filarioidea</taxon>
        <taxon>Setariidae</taxon>
        <taxon>Setaria</taxon>
    </lineage>
</organism>
<evidence type="ECO:0000313" key="5">
    <source>
        <dbReference type="WBParaSite" id="sdigi.contig79.g3813.t1"/>
    </source>
</evidence>
<dbReference type="AlphaFoldDB" id="A0A915Q7C4"/>
<feature type="transmembrane region" description="Helical" evidence="1">
    <location>
        <begin position="201"/>
        <end position="223"/>
    </location>
</feature>
<protein>
    <recommendedName>
        <fullName evidence="3">DUF8077 domain-containing protein</fullName>
    </recommendedName>
</protein>
<keyword evidence="1" id="KW-1133">Transmembrane helix</keyword>
<evidence type="ECO:0000256" key="1">
    <source>
        <dbReference type="SAM" id="Phobius"/>
    </source>
</evidence>
<feature type="domain" description="DUF8077" evidence="3">
    <location>
        <begin position="124"/>
        <end position="193"/>
    </location>
</feature>
<dbReference type="WBParaSite" id="sdigi.contig79.g3813.t1">
    <property type="protein sequence ID" value="sdigi.contig79.g3813.t1"/>
    <property type="gene ID" value="sdigi.contig79.g3813"/>
</dbReference>
<keyword evidence="4" id="KW-1185">Reference proteome</keyword>
<sequence>MIICHLIPIFYLSSVILGLPEPNDPTSQELTLLDWSSGIRVFYCADAPLEILVEPFKQSLTRSLNKFCKNATACRLVKSFQLPDVREGCARVPRVVESFDDVMGILKVRVEGEQDETKALILCEIVLLDGYPRLDYGAVQFRFVIVLPRNAIPLDRLRKPFLTKEILSHFLNTSIKDFERRFGWKVSSYEQFPKFDSITEFMNMALIPIGFILLVLMLLLAYWSSTISRSTGGGDEWFVSGSTGGKNTAMKRTLEIIEEQKILFAERNGEKEPFLSQQPQLSVHTISETAEIEKDGSERNADTTKMEAGEIRDNKSSIESAPLQLSIIASESTSTLGSSAAFRNIGQLACYICITIISSWDRINDQLYFGNRCEQQTLLLPLDTCLRGRRMSRRLSSIDDGNFNIKRHRKKRIAARSKRFTQVQSNCRASNCLSQEAVMSAIASSRPIATVFSCHTSIKGVNYER</sequence>
<feature type="signal peptide" evidence="2">
    <location>
        <begin position="1"/>
        <end position="18"/>
    </location>
</feature>
<keyword evidence="2" id="KW-0732">Signal</keyword>
<dbReference type="Proteomes" id="UP000887581">
    <property type="component" value="Unplaced"/>
</dbReference>